<gene>
    <name evidence="2" type="ORF">HW115_10155</name>
</gene>
<dbReference type="EMBL" id="JACBAZ010000003">
    <property type="protein sequence ID" value="NWK55976.1"/>
    <property type="molecule type" value="Genomic_DNA"/>
</dbReference>
<dbReference type="RefSeq" id="WP_178932526.1">
    <property type="nucleotide sequence ID" value="NZ_JACBAZ010000003.1"/>
</dbReference>
<feature type="signal peptide" evidence="1">
    <location>
        <begin position="1"/>
        <end position="21"/>
    </location>
</feature>
<dbReference type="Proteomes" id="UP000557872">
    <property type="component" value="Unassembled WGS sequence"/>
</dbReference>
<evidence type="ECO:0000313" key="2">
    <source>
        <dbReference type="EMBL" id="NWK55976.1"/>
    </source>
</evidence>
<reference evidence="2 3" key="1">
    <citation type="submission" date="2020-07" db="EMBL/GenBank/DDBJ databases">
        <title>Roseicoccus Jingziensis gen. nov., sp. nov., isolated from coastal seawater.</title>
        <authorList>
            <person name="Feng X."/>
        </authorList>
    </citation>
    <scope>NUCLEOTIDE SEQUENCE [LARGE SCALE GENOMIC DNA]</scope>
    <source>
        <strain evidence="2 3">N1E253</strain>
    </source>
</reference>
<name>A0A851GEX6_9BACT</name>
<feature type="chain" id="PRO_5032567063" evidence="1">
    <location>
        <begin position="22"/>
        <end position="397"/>
    </location>
</feature>
<organism evidence="2 3">
    <name type="scientific">Oceaniferula marina</name>
    <dbReference type="NCBI Taxonomy" id="2748318"/>
    <lineage>
        <taxon>Bacteria</taxon>
        <taxon>Pseudomonadati</taxon>
        <taxon>Verrucomicrobiota</taxon>
        <taxon>Verrucomicrobiia</taxon>
        <taxon>Verrucomicrobiales</taxon>
        <taxon>Verrucomicrobiaceae</taxon>
        <taxon>Oceaniferula</taxon>
    </lineage>
</organism>
<protein>
    <submittedName>
        <fullName evidence="2">Exo-alpha-sialidase</fullName>
    </submittedName>
</protein>
<proteinExistence type="predicted"/>
<dbReference type="CDD" id="cd15482">
    <property type="entry name" value="Sialidase_non-viral"/>
    <property type="match status" value="1"/>
</dbReference>
<dbReference type="Gene3D" id="2.120.10.10">
    <property type="match status" value="2"/>
</dbReference>
<evidence type="ECO:0000256" key="1">
    <source>
        <dbReference type="SAM" id="SignalP"/>
    </source>
</evidence>
<evidence type="ECO:0000313" key="3">
    <source>
        <dbReference type="Proteomes" id="UP000557872"/>
    </source>
</evidence>
<sequence length="397" mass="44146">MIPLRLLSMLPALTLSCLAQSAELPFIDLSGEKNRQVLVDQEKGQYLGHVTTCLLDDQKTILAVYPKGHGRGPVVYKRSSDGGKTWSERLPTPGNWASSKEVPTLHRMNGPDGKKRIIMFSGLYPVRRAVSEDEGKTWGPLEKVGDWGGIVVMGCHTELRSEAKPVPGHYMCLFHDDGRFIRQGAKAKGPRVMTLYQTTTVDGGLTWSDPKTIFASSDIHLCEPGIIRSPDGKQLAVLLRENARRKYSHVIFSNDEGQSWTTPRELPKTLSGDRHTAKYASDGRLLIVFRGYTSHKGSFDQKHPSAKWPTEGDCAAWVGTYDDIVNNRPGQYVVRLFDNQKGYDTTYPGVEILPDDTFVVTTYGHWDKGEAPYIMSTRLKLSELDAKASSAPKVKVP</sequence>
<dbReference type="AlphaFoldDB" id="A0A851GEX6"/>
<keyword evidence="1" id="KW-0732">Signal</keyword>
<keyword evidence="3" id="KW-1185">Reference proteome</keyword>
<dbReference type="PROSITE" id="PS51257">
    <property type="entry name" value="PROKAR_LIPOPROTEIN"/>
    <property type="match status" value="1"/>
</dbReference>
<dbReference type="SUPFAM" id="SSF50939">
    <property type="entry name" value="Sialidases"/>
    <property type="match status" value="1"/>
</dbReference>
<accession>A0A851GEX6</accession>
<comment type="caution">
    <text evidence="2">The sequence shown here is derived from an EMBL/GenBank/DDBJ whole genome shotgun (WGS) entry which is preliminary data.</text>
</comment>
<dbReference type="InterPro" id="IPR036278">
    <property type="entry name" value="Sialidase_sf"/>
</dbReference>